<dbReference type="RefSeq" id="WP_181881388.1">
    <property type="nucleotide sequence ID" value="NZ_JADZHC010000073.1"/>
</dbReference>
<accession>A0A380AA62</accession>
<keyword evidence="2" id="KW-1185">Reference proteome</keyword>
<organism evidence="1 2">
    <name type="scientific">Shewanella algae</name>
    <dbReference type="NCBI Taxonomy" id="38313"/>
    <lineage>
        <taxon>Bacteria</taxon>
        <taxon>Pseudomonadati</taxon>
        <taxon>Pseudomonadota</taxon>
        <taxon>Gammaproteobacteria</taxon>
        <taxon>Alteromonadales</taxon>
        <taxon>Shewanellaceae</taxon>
        <taxon>Shewanella</taxon>
    </lineage>
</organism>
<sequence length="46" mass="5133">MARSLDEIIEHEKPEVIQQAHEKAKEIIKDIDEKAEASAADDKSDG</sequence>
<dbReference type="Proteomes" id="UP000254069">
    <property type="component" value="Unassembled WGS sequence"/>
</dbReference>
<dbReference type="AlphaFoldDB" id="A0A380AA62"/>
<dbReference type="EMBL" id="UGYO01000001">
    <property type="protein sequence ID" value="SUI77100.1"/>
    <property type="molecule type" value="Genomic_DNA"/>
</dbReference>
<evidence type="ECO:0000313" key="1">
    <source>
        <dbReference type="EMBL" id="SUI77100.1"/>
    </source>
</evidence>
<reference evidence="1 2" key="1">
    <citation type="submission" date="2018-06" db="EMBL/GenBank/DDBJ databases">
        <authorList>
            <consortium name="Pathogen Informatics"/>
            <person name="Doyle S."/>
        </authorList>
    </citation>
    <scope>NUCLEOTIDE SEQUENCE [LARGE SCALE GENOMIC DNA]</scope>
    <source>
        <strain evidence="1 2">NCTC10738</strain>
    </source>
</reference>
<evidence type="ECO:0000313" key="2">
    <source>
        <dbReference type="Proteomes" id="UP000254069"/>
    </source>
</evidence>
<protein>
    <submittedName>
        <fullName evidence="1">Uncharacterized protein</fullName>
    </submittedName>
</protein>
<gene>
    <name evidence="1" type="ORF">NCTC10738_02544</name>
</gene>
<name>A0A380AA62_9GAMM</name>
<proteinExistence type="predicted"/>